<dbReference type="RefSeq" id="WP_025386244.1">
    <property type="nucleotide sequence ID" value="NZ_LCUA01000020.1"/>
</dbReference>
<organism evidence="2 3">
    <name type="scientific">Legionella oakridgensis</name>
    <dbReference type="NCBI Taxonomy" id="29423"/>
    <lineage>
        <taxon>Bacteria</taxon>
        <taxon>Pseudomonadati</taxon>
        <taxon>Pseudomonadota</taxon>
        <taxon>Gammaproteobacteria</taxon>
        <taxon>Legionellales</taxon>
        <taxon>Legionellaceae</taxon>
        <taxon>Legionella</taxon>
    </lineage>
</organism>
<dbReference type="Gene3D" id="3.30.70.1290">
    <property type="entry name" value="Transposase IS200-like"/>
    <property type="match status" value="1"/>
</dbReference>
<evidence type="ECO:0000259" key="1">
    <source>
        <dbReference type="SMART" id="SM01321"/>
    </source>
</evidence>
<dbReference type="InterPro" id="IPR036515">
    <property type="entry name" value="Transposase_17_sf"/>
</dbReference>
<dbReference type="NCBIfam" id="NF047646">
    <property type="entry name" value="REP_Tyr_transpos"/>
    <property type="match status" value="1"/>
</dbReference>
<dbReference type="AlphaFoldDB" id="A0A0W0XHL7"/>
<evidence type="ECO:0000313" key="2">
    <source>
        <dbReference type="EMBL" id="KTD44046.1"/>
    </source>
</evidence>
<dbReference type="PANTHER" id="PTHR36966:SF1">
    <property type="entry name" value="REP-ASSOCIATED TYROSINE TRANSPOSASE"/>
    <property type="match status" value="1"/>
</dbReference>
<proteinExistence type="predicted"/>
<protein>
    <submittedName>
        <fullName evidence="2">Transposase IS200 like protein</fullName>
    </submittedName>
</protein>
<sequence length="174" mass="20786">MVHYRRDKTPAAVYFFTLSLKNRQSNLLTKHIALLGESFRHTRQHQPFKTRAVVVLPDHLHTLWELPDGDDDYSTRWRHIKTHFTRSLIKNGEPVFCNARGEFNIWQRRFWEHRIRNETDLCNHVDYIHHNPVKHGHVTKVMDWPYSSFHKFVKNGDLSPDWAGGYSPERNFGE</sequence>
<dbReference type="InterPro" id="IPR052715">
    <property type="entry name" value="RAYT_transposase"/>
</dbReference>
<dbReference type="EMBL" id="LNYP01000004">
    <property type="protein sequence ID" value="KTD44046.1"/>
    <property type="molecule type" value="Genomic_DNA"/>
</dbReference>
<gene>
    <name evidence="2" type="ORF">Loak_0188</name>
</gene>
<dbReference type="GO" id="GO:0004803">
    <property type="term" value="F:transposase activity"/>
    <property type="evidence" value="ECO:0007669"/>
    <property type="project" value="InterPro"/>
</dbReference>
<dbReference type="SUPFAM" id="SSF143422">
    <property type="entry name" value="Transposase IS200-like"/>
    <property type="match status" value="1"/>
</dbReference>
<dbReference type="GO" id="GO:0043565">
    <property type="term" value="F:sequence-specific DNA binding"/>
    <property type="evidence" value="ECO:0007669"/>
    <property type="project" value="TreeGrafter"/>
</dbReference>
<comment type="caution">
    <text evidence="2">The sequence shown here is derived from an EMBL/GenBank/DDBJ whole genome shotgun (WGS) entry which is preliminary data.</text>
</comment>
<dbReference type="SMART" id="SM01321">
    <property type="entry name" value="Y1_Tnp"/>
    <property type="match status" value="1"/>
</dbReference>
<accession>A0A0W0XHL7</accession>
<feature type="domain" description="Transposase IS200-like" evidence="1">
    <location>
        <begin position="9"/>
        <end position="131"/>
    </location>
</feature>
<dbReference type="GO" id="GO:0006313">
    <property type="term" value="P:DNA transposition"/>
    <property type="evidence" value="ECO:0007669"/>
    <property type="project" value="InterPro"/>
</dbReference>
<dbReference type="Proteomes" id="UP000054858">
    <property type="component" value="Unassembled WGS sequence"/>
</dbReference>
<dbReference type="InterPro" id="IPR002686">
    <property type="entry name" value="Transposase_17"/>
</dbReference>
<name>A0A0W0XHL7_9GAMM</name>
<evidence type="ECO:0000313" key="3">
    <source>
        <dbReference type="Proteomes" id="UP000054858"/>
    </source>
</evidence>
<dbReference type="PANTHER" id="PTHR36966">
    <property type="entry name" value="REP-ASSOCIATED TYROSINE TRANSPOSASE"/>
    <property type="match status" value="1"/>
</dbReference>
<dbReference type="PATRIC" id="fig|29423.5.peg.193"/>
<reference evidence="2 3" key="1">
    <citation type="submission" date="2015-11" db="EMBL/GenBank/DDBJ databases">
        <title>Genomic analysis of 38 Legionella species identifies large and diverse effector repertoires.</title>
        <authorList>
            <person name="Burstein D."/>
            <person name="Amaro F."/>
            <person name="Zusman T."/>
            <person name="Lifshitz Z."/>
            <person name="Cohen O."/>
            <person name="Gilbert J.A."/>
            <person name="Pupko T."/>
            <person name="Shuman H.A."/>
            <person name="Segal G."/>
        </authorList>
    </citation>
    <scope>NUCLEOTIDE SEQUENCE [LARGE SCALE GENOMIC DNA]</scope>
    <source>
        <strain evidence="2 3">Oak Ridge-10</strain>
    </source>
</reference>